<keyword evidence="2" id="KW-1185">Reference proteome</keyword>
<evidence type="ECO:0000313" key="1">
    <source>
        <dbReference type="EMBL" id="TMW13606.1"/>
    </source>
</evidence>
<protein>
    <submittedName>
        <fullName evidence="1">Glycosyltransferase family 4 protein</fullName>
    </submittedName>
</protein>
<reference evidence="1 2" key="1">
    <citation type="submission" date="2019-05" db="EMBL/GenBank/DDBJ databases">
        <title>Genome of Alcanivorax gelatiniphagus, an oil degrading marine bacteria.</title>
        <authorList>
            <person name="Kwon K.K."/>
        </authorList>
    </citation>
    <scope>NUCLEOTIDE SEQUENCE [LARGE SCALE GENOMIC DNA]</scope>
    <source>
        <strain evidence="1 2">MEBiC 08158</strain>
    </source>
</reference>
<name>A0ABY2XMK8_9GAMM</name>
<sequence length="110" mass="11898">MMVARLIGDKGVREYVAAAAQVAWRRPDVRFLLIGPQGVSNSSAIPPDEVARWREAGVVESLAACMQDGLALPRETLAAAGQAARRRIEAEFDERLVVRAALDCLEGARP</sequence>
<dbReference type="Proteomes" id="UP000739180">
    <property type="component" value="Unassembled WGS sequence"/>
</dbReference>
<dbReference type="RefSeq" id="WP_138771648.1">
    <property type="nucleotide sequence ID" value="NZ_VCQT01000022.1"/>
</dbReference>
<gene>
    <name evidence="1" type="ORF">FGS76_05600</name>
</gene>
<evidence type="ECO:0000313" key="2">
    <source>
        <dbReference type="Proteomes" id="UP000739180"/>
    </source>
</evidence>
<organism evidence="1 2">
    <name type="scientific">Alloalcanivorax gelatiniphagus</name>
    <dbReference type="NCBI Taxonomy" id="1194167"/>
    <lineage>
        <taxon>Bacteria</taxon>
        <taxon>Pseudomonadati</taxon>
        <taxon>Pseudomonadota</taxon>
        <taxon>Gammaproteobacteria</taxon>
        <taxon>Oceanospirillales</taxon>
        <taxon>Alcanivoracaceae</taxon>
        <taxon>Alloalcanivorax</taxon>
    </lineage>
</organism>
<comment type="caution">
    <text evidence="1">The sequence shown here is derived from an EMBL/GenBank/DDBJ whole genome shotgun (WGS) entry which is preliminary data.</text>
</comment>
<proteinExistence type="predicted"/>
<dbReference type="EMBL" id="VCQT01000022">
    <property type="protein sequence ID" value="TMW13606.1"/>
    <property type="molecule type" value="Genomic_DNA"/>
</dbReference>
<dbReference type="SUPFAM" id="SSF53756">
    <property type="entry name" value="UDP-Glycosyltransferase/glycogen phosphorylase"/>
    <property type="match status" value="1"/>
</dbReference>
<accession>A0ABY2XMK8</accession>